<gene>
    <name evidence="2" type="ORF">BHF71_10835</name>
</gene>
<evidence type="ECO:0000256" key="1">
    <source>
        <dbReference type="SAM" id="Phobius"/>
    </source>
</evidence>
<evidence type="ECO:0000313" key="2">
    <source>
        <dbReference type="EMBL" id="OEF98814.1"/>
    </source>
</evidence>
<evidence type="ECO:0000313" key="3">
    <source>
        <dbReference type="Proteomes" id="UP000243739"/>
    </source>
</evidence>
<keyword evidence="3" id="KW-1185">Reference proteome</keyword>
<dbReference type="Proteomes" id="UP000243739">
    <property type="component" value="Unassembled WGS sequence"/>
</dbReference>
<keyword evidence="1" id="KW-0472">Membrane</keyword>
<proteinExistence type="predicted"/>
<dbReference type="AlphaFoldDB" id="A0A1D2YSY1"/>
<keyword evidence="1" id="KW-1133">Transmembrane helix</keyword>
<dbReference type="RefSeq" id="WP_069657314.1">
    <property type="nucleotide sequence ID" value="NZ_MIJF01000053.1"/>
</dbReference>
<sequence>MILDKKSSLIIGISIIMSSFILGLFIYITFDSENIRNISKGYIETEAIENNDRFLMNSNIINIEEAAKYLNMTESDIKKVIITEKIMRESQNGFNGKMLPYFKINDEFYFYKAQLVLWIFEVSEEQREYDFKKYLIK</sequence>
<dbReference type="EMBL" id="MIJF01000053">
    <property type="protein sequence ID" value="OEF98814.1"/>
    <property type="molecule type" value="Genomic_DNA"/>
</dbReference>
<accession>A0A1D2YSY1</accession>
<dbReference type="OrthoDB" id="2942251at2"/>
<dbReference type="STRING" id="337097.BHF71_10835"/>
<protein>
    <submittedName>
        <fullName evidence="2">Uncharacterized protein</fullName>
    </submittedName>
</protein>
<keyword evidence="1" id="KW-0812">Transmembrane</keyword>
<comment type="caution">
    <text evidence="2">The sequence shown here is derived from an EMBL/GenBank/DDBJ whole genome shotgun (WGS) entry which is preliminary data.</text>
</comment>
<reference evidence="2 3" key="1">
    <citation type="submission" date="2016-09" db="EMBL/GenBank/DDBJ databases">
        <title>Draft genome sequence for the type strain of Vulcanibacillus modesticaldus BR, a strictly anaerobic, moderately thermophilic, and nitrate-reducing bacterium from deep sea-hydrothermal vents of the Mid-Atlantic Ridge.</title>
        <authorList>
            <person name="Abin C.A."/>
            <person name="Hollibaugh J.T."/>
        </authorList>
    </citation>
    <scope>NUCLEOTIDE SEQUENCE [LARGE SCALE GENOMIC DNA]</scope>
    <source>
        <strain evidence="2 3">BR</strain>
    </source>
</reference>
<feature type="transmembrane region" description="Helical" evidence="1">
    <location>
        <begin position="9"/>
        <end position="30"/>
    </location>
</feature>
<organism evidence="2 3">
    <name type="scientific">Vulcanibacillus modesticaldus</name>
    <dbReference type="NCBI Taxonomy" id="337097"/>
    <lineage>
        <taxon>Bacteria</taxon>
        <taxon>Bacillati</taxon>
        <taxon>Bacillota</taxon>
        <taxon>Bacilli</taxon>
        <taxon>Bacillales</taxon>
        <taxon>Bacillaceae</taxon>
        <taxon>Vulcanibacillus</taxon>
    </lineage>
</organism>
<name>A0A1D2YSY1_9BACI</name>